<gene>
    <name evidence="2" type="ORF">FXN63_05480</name>
</gene>
<keyword evidence="1" id="KW-0732">Signal</keyword>
<proteinExistence type="predicted"/>
<dbReference type="RefSeq" id="WP_148813507.1">
    <property type="nucleotide sequence ID" value="NZ_CP043046.1"/>
</dbReference>
<protein>
    <submittedName>
        <fullName evidence="2">Uncharacterized protein</fullName>
    </submittedName>
</protein>
<name>A0A5C0AVH4_9BURK</name>
<keyword evidence="3" id="KW-1185">Reference proteome</keyword>
<feature type="signal peptide" evidence="1">
    <location>
        <begin position="1"/>
        <end position="17"/>
    </location>
</feature>
<reference evidence="2 3" key="1">
    <citation type="submission" date="2019-08" db="EMBL/GenBank/DDBJ databases">
        <title>Amphibian skin-associated Pigmentiphaga: genome sequence and occurrence across geography and hosts.</title>
        <authorList>
            <person name="Bletz M.C."/>
            <person name="Bunk B."/>
            <person name="Sproeer C."/>
            <person name="Biwer P."/>
            <person name="Reiter S."/>
            <person name="Rabemananjara F.C.E."/>
            <person name="Schulz S."/>
            <person name="Overmann J."/>
            <person name="Vences M."/>
        </authorList>
    </citation>
    <scope>NUCLEOTIDE SEQUENCE [LARGE SCALE GENOMIC DNA]</scope>
    <source>
        <strain evidence="2 3">Mada1488</strain>
    </source>
</reference>
<evidence type="ECO:0000313" key="3">
    <source>
        <dbReference type="Proteomes" id="UP000325161"/>
    </source>
</evidence>
<feature type="chain" id="PRO_5022880038" evidence="1">
    <location>
        <begin position="18"/>
        <end position="409"/>
    </location>
</feature>
<dbReference type="Proteomes" id="UP000325161">
    <property type="component" value="Chromosome"/>
</dbReference>
<dbReference type="EMBL" id="CP043046">
    <property type="protein sequence ID" value="QEI05353.1"/>
    <property type="molecule type" value="Genomic_DNA"/>
</dbReference>
<evidence type="ECO:0000256" key="1">
    <source>
        <dbReference type="SAM" id="SignalP"/>
    </source>
</evidence>
<evidence type="ECO:0000313" key="2">
    <source>
        <dbReference type="EMBL" id="QEI05353.1"/>
    </source>
</evidence>
<organism evidence="2 3">
    <name type="scientific">Pigmentiphaga aceris</name>
    <dbReference type="NCBI Taxonomy" id="1940612"/>
    <lineage>
        <taxon>Bacteria</taxon>
        <taxon>Pseudomonadati</taxon>
        <taxon>Pseudomonadota</taxon>
        <taxon>Betaproteobacteria</taxon>
        <taxon>Burkholderiales</taxon>
        <taxon>Alcaligenaceae</taxon>
        <taxon>Pigmentiphaga</taxon>
    </lineage>
</organism>
<dbReference type="PROSITE" id="PS51257">
    <property type="entry name" value="PROKAR_LIPOPROTEIN"/>
    <property type="match status" value="1"/>
</dbReference>
<sequence>MKLVRLAALCSVLVLSACGVPRHDQTESALFIQQAETAFTQNDIQAAGAKVDAASVMQAGAARVKEFFASHPDWLARYGAYLNNAVEIQSTAAAAQRRRENLTVLRAVQLYPDAEIDRLEKRFGETLLAAQQNGTLKLVLGDQIATHPMLQPLPIQQDIFAATVLQIKRNPSSIRPLAELSAYASRPDIPAYDRKLAEESLWRLNLKRRELPLVADAMRNFTVAREKQLTTHIALNVQSNSVFSRDIVSAVGEGHGILWHSNGPGSPVVSVKEVRYSRSDKPQESQIISYGGGDIDNSVPSDAVFSYQASSQQNSLDFAYDIRATINGILVHQEQVSGIATSYQRSCHNNQLWIPGYGAQAAGFIANADMSRRCSNDESLESMFARHVPGQIAAAILRVPQVRAIAALQ</sequence>
<accession>A0A5C0AVH4</accession>
<dbReference type="AlphaFoldDB" id="A0A5C0AVH4"/>
<dbReference type="KEGG" id="pacr:FXN63_05480"/>